<feature type="region of interest" description="Disordered" evidence="1">
    <location>
        <begin position="419"/>
        <end position="460"/>
    </location>
</feature>
<feature type="compositionally biased region" description="Low complexity" evidence="1">
    <location>
        <begin position="429"/>
        <end position="444"/>
    </location>
</feature>
<reference evidence="2 3" key="1">
    <citation type="submission" date="2024-09" db="EMBL/GenBank/DDBJ databases">
        <title>Rethinking Asexuality: The Enigmatic Case of Functional Sexual Genes in Lepraria (Stereocaulaceae).</title>
        <authorList>
            <person name="Doellman M."/>
            <person name="Sun Y."/>
            <person name="Barcenas-Pena A."/>
            <person name="Lumbsch H.T."/>
            <person name="Grewe F."/>
        </authorList>
    </citation>
    <scope>NUCLEOTIDE SEQUENCE [LARGE SCALE GENOMIC DNA]</scope>
    <source>
        <strain evidence="2 3">Grewe 0041</strain>
    </source>
</reference>
<feature type="compositionally biased region" description="Acidic residues" evidence="1">
    <location>
        <begin position="102"/>
        <end position="120"/>
    </location>
</feature>
<sequence>MQSPEERLIYLHCSSVFTGSNAQVRKLKKVTQLLSKHKASIRALTDIFTMNDIAVVAKKLLEEGVFESLPQAKRRFPEIFQRTEAEEATRKASEAEVARIEAEEEHEGIPTSDEETDSDYDGTCAYRRRRPSEEPGRDVSVNASKHGKSYLMPKLRSFYLPFKTQHRILTVVQTILEECCFDFGQTWVPHLMKAQKWDEPESIELTQWIKIFSKHTKDLPTSATRSIAGKSLKQVLFDTSSLRHAAVHRLPTTAAEIVNMLRAAHSFTTALNDPIRAIEIKGIKVQLSLVIADVNTGLRCDSYVFSFHGQMAKFECETSAQNHKEDAEDFRNAKYERVFDDQLDLFPAAEDEVDLSKNQRYTGNHLRLNTSEHGTGQGCDISKWWCSCDVAPVLEEACKKSVAHRAEVFDAAPGGNTRAGHYAFPETVSTTRPPTLASSSPSSSRPRDFRDLDAKEAPNEAQIRTPELGFLIDADVFEPLVSLISSTGTAIFDRARAAYARCVAEDAK</sequence>
<feature type="compositionally biased region" description="Basic and acidic residues" evidence="1">
    <location>
        <begin position="445"/>
        <end position="458"/>
    </location>
</feature>
<gene>
    <name evidence="2" type="ORF">ABVK25_001158</name>
</gene>
<proteinExistence type="predicted"/>
<dbReference type="EMBL" id="JBHFEH010000002">
    <property type="protein sequence ID" value="KAL2058430.1"/>
    <property type="molecule type" value="Genomic_DNA"/>
</dbReference>
<evidence type="ECO:0000313" key="2">
    <source>
        <dbReference type="EMBL" id="KAL2058430.1"/>
    </source>
</evidence>
<protein>
    <submittedName>
        <fullName evidence="2">Uncharacterized protein</fullName>
    </submittedName>
</protein>
<organism evidence="2 3">
    <name type="scientific">Lepraria finkii</name>
    <dbReference type="NCBI Taxonomy" id="1340010"/>
    <lineage>
        <taxon>Eukaryota</taxon>
        <taxon>Fungi</taxon>
        <taxon>Dikarya</taxon>
        <taxon>Ascomycota</taxon>
        <taxon>Pezizomycotina</taxon>
        <taxon>Lecanoromycetes</taxon>
        <taxon>OSLEUM clade</taxon>
        <taxon>Lecanoromycetidae</taxon>
        <taxon>Lecanorales</taxon>
        <taxon>Lecanorineae</taxon>
        <taxon>Stereocaulaceae</taxon>
        <taxon>Lepraria</taxon>
    </lineage>
</organism>
<feature type="region of interest" description="Disordered" evidence="1">
    <location>
        <begin position="87"/>
        <end position="142"/>
    </location>
</feature>
<accession>A0ABR4BKU2</accession>
<dbReference type="Proteomes" id="UP001590951">
    <property type="component" value="Unassembled WGS sequence"/>
</dbReference>
<comment type="caution">
    <text evidence="2">The sequence shown here is derived from an EMBL/GenBank/DDBJ whole genome shotgun (WGS) entry which is preliminary data.</text>
</comment>
<evidence type="ECO:0000313" key="3">
    <source>
        <dbReference type="Proteomes" id="UP001590951"/>
    </source>
</evidence>
<name>A0ABR4BKU2_9LECA</name>
<feature type="compositionally biased region" description="Basic and acidic residues" evidence="1">
    <location>
        <begin position="87"/>
        <end position="101"/>
    </location>
</feature>
<evidence type="ECO:0000256" key="1">
    <source>
        <dbReference type="SAM" id="MobiDB-lite"/>
    </source>
</evidence>
<keyword evidence="3" id="KW-1185">Reference proteome</keyword>